<feature type="chain" id="PRO_5004564396" description="Superoxide dismutase [Cu-Zn]" evidence="3">
    <location>
        <begin position="28"/>
        <end position="185"/>
    </location>
</feature>
<evidence type="ECO:0000313" key="6">
    <source>
        <dbReference type="Proteomes" id="UP000015527"/>
    </source>
</evidence>
<comment type="similarity">
    <text evidence="1 2">Belongs to the Cu-Zn superoxide dismutase family.</text>
</comment>
<evidence type="ECO:0000256" key="2">
    <source>
        <dbReference type="RuleBase" id="RU000393"/>
    </source>
</evidence>
<dbReference type="AlphaFoldDB" id="T0HCD0"/>
<dbReference type="GO" id="GO:0004784">
    <property type="term" value="F:superoxide dismutase activity"/>
    <property type="evidence" value="ECO:0007669"/>
    <property type="project" value="UniProtKB-EC"/>
</dbReference>
<dbReference type="SUPFAM" id="SSF49329">
    <property type="entry name" value="Cu,Zn superoxide dismutase-like"/>
    <property type="match status" value="1"/>
</dbReference>
<evidence type="ECO:0000313" key="5">
    <source>
        <dbReference type="EMBL" id="EQB09773.1"/>
    </source>
</evidence>
<keyword evidence="2" id="KW-0862">Zinc</keyword>
<feature type="signal peptide" evidence="3">
    <location>
        <begin position="1"/>
        <end position="27"/>
    </location>
</feature>
<dbReference type="EMBL" id="ATHL01000127">
    <property type="protein sequence ID" value="EQB09773.1"/>
    <property type="molecule type" value="Genomic_DNA"/>
</dbReference>
<evidence type="ECO:0000259" key="4">
    <source>
        <dbReference type="Pfam" id="PF00080"/>
    </source>
</evidence>
<evidence type="ECO:0000256" key="1">
    <source>
        <dbReference type="ARBA" id="ARBA00010457"/>
    </source>
</evidence>
<dbReference type="PROSITE" id="PS00332">
    <property type="entry name" value="SOD_CU_ZN_2"/>
    <property type="match status" value="1"/>
</dbReference>
<dbReference type="Gene3D" id="2.60.40.200">
    <property type="entry name" value="Superoxide dismutase, copper/zinc binding domain"/>
    <property type="match status" value="1"/>
</dbReference>
<dbReference type="GO" id="GO:0005507">
    <property type="term" value="F:copper ion binding"/>
    <property type="evidence" value="ECO:0007669"/>
    <property type="project" value="InterPro"/>
</dbReference>
<keyword evidence="2" id="KW-0186">Copper</keyword>
<comment type="catalytic activity">
    <reaction evidence="2">
        <text>2 superoxide + 2 H(+) = H2O2 + O2</text>
        <dbReference type="Rhea" id="RHEA:20696"/>
        <dbReference type="ChEBI" id="CHEBI:15378"/>
        <dbReference type="ChEBI" id="CHEBI:15379"/>
        <dbReference type="ChEBI" id="CHEBI:16240"/>
        <dbReference type="ChEBI" id="CHEBI:18421"/>
        <dbReference type="EC" id="1.15.1.1"/>
    </reaction>
</comment>
<dbReference type="eggNOG" id="COG2032">
    <property type="taxonomic scope" value="Bacteria"/>
</dbReference>
<dbReference type="InterPro" id="IPR024134">
    <property type="entry name" value="SOD_Cu/Zn_/chaperone"/>
</dbReference>
<organism evidence="5 6">
    <name type="scientific">Novosphingobium lindaniclasticum LE124</name>
    <dbReference type="NCBI Taxonomy" id="1096930"/>
    <lineage>
        <taxon>Bacteria</taxon>
        <taxon>Pseudomonadati</taxon>
        <taxon>Pseudomonadota</taxon>
        <taxon>Alphaproteobacteria</taxon>
        <taxon>Sphingomonadales</taxon>
        <taxon>Sphingomonadaceae</taxon>
        <taxon>Novosphingobium</taxon>
    </lineage>
</organism>
<dbReference type="OrthoDB" id="5431326at2"/>
<dbReference type="RefSeq" id="WP_021235634.1">
    <property type="nucleotide sequence ID" value="NZ_ATHL01000127.1"/>
</dbReference>
<proteinExistence type="inferred from homology"/>
<dbReference type="PANTHER" id="PTHR10003">
    <property type="entry name" value="SUPEROXIDE DISMUTASE CU-ZN -RELATED"/>
    <property type="match status" value="1"/>
</dbReference>
<dbReference type="Proteomes" id="UP000015527">
    <property type="component" value="Unassembled WGS sequence"/>
</dbReference>
<keyword evidence="3" id="KW-0732">Signal</keyword>
<reference evidence="5 6" key="1">
    <citation type="journal article" date="2013" name="Genome Announc.">
        <title>Genome Sequence of Novosphingobium lindaniclasticum LE124T, Isolated from a Hexachlorocyclohexane Dumpsite.</title>
        <authorList>
            <person name="Saxena A."/>
            <person name="Nayyar N."/>
            <person name="Sangwan N."/>
            <person name="Kumari R."/>
            <person name="Khurana J.P."/>
            <person name="Lal R."/>
        </authorList>
    </citation>
    <scope>NUCLEOTIDE SEQUENCE [LARGE SCALE GENOMIC DNA]</scope>
    <source>
        <strain evidence="5 6">LE124</strain>
    </source>
</reference>
<dbReference type="Pfam" id="PF00080">
    <property type="entry name" value="Sod_Cu"/>
    <property type="match status" value="1"/>
</dbReference>
<dbReference type="InterPro" id="IPR036423">
    <property type="entry name" value="SOD-like_Cu/Zn_dom_sf"/>
</dbReference>
<sequence>MNRNFRTLAARGAVFVGAAVLAGQVQAQDAAPAGPMVHAQVVGVDGKPLGMAMVQDTPAGVLVTTDIKGIPAGEHGFHFHEKGICESGQKFTTAGGHFTGGDHKHGLMVVGGPHGGDMPNQHVGADGVLKAQVLNTGVTLAAGPKTLADADGSALVIHADPDDYTSQPAGNAGGRIACAVISKPK</sequence>
<comment type="cofactor">
    <cofactor evidence="2">
        <name>Zn(2+)</name>
        <dbReference type="ChEBI" id="CHEBI:29105"/>
    </cofactor>
    <text evidence="2">Binds 1 zinc ion per subunit.</text>
</comment>
<name>T0HCD0_9SPHN</name>
<dbReference type="PATRIC" id="fig|1096930.3.peg.3829"/>
<accession>T0HCD0</accession>
<keyword evidence="2" id="KW-0479">Metal-binding</keyword>
<comment type="cofactor">
    <cofactor evidence="2">
        <name>Cu cation</name>
        <dbReference type="ChEBI" id="CHEBI:23378"/>
    </cofactor>
    <text evidence="2">Binds 1 copper ion per subunit.</text>
</comment>
<keyword evidence="6" id="KW-1185">Reference proteome</keyword>
<dbReference type="EC" id="1.15.1.1" evidence="2"/>
<dbReference type="CDD" id="cd00305">
    <property type="entry name" value="Cu-Zn_Superoxide_Dismutase"/>
    <property type="match status" value="1"/>
</dbReference>
<evidence type="ECO:0000256" key="3">
    <source>
        <dbReference type="SAM" id="SignalP"/>
    </source>
</evidence>
<gene>
    <name evidence="5" type="ORF">L284_19440</name>
</gene>
<comment type="caution">
    <text evidence="5">The sequence shown here is derived from an EMBL/GenBank/DDBJ whole genome shotgun (WGS) entry which is preliminary data.</text>
</comment>
<keyword evidence="2" id="KW-0560">Oxidoreductase</keyword>
<dbReference type="InterPro" id="IPR001424">
    <property type="entry name" value="SOD_Cu_Zn_dom"/>
</dbReference>
<feature type="domain" description="Superoxide dismutase copper/zinc binding" evidence="4">
    <location>
        <begin position="55"/>
        <end position="181"/>
    </location>
</feature>
<protein>
    <recommendedName>
        <fullName evidence="2">Superoxide dismutase [Cu-Zn]</fullName>
        <ecNumber evidence="2">1.15.1.1</ecNumber>
    </recommendedName>
</protein>
<dbReference type="InterPro" id="IPR018152">
    <property type="entry name" value="SOD_Cu/Zn_BS"/>
</dbReference>
<comment type="function">
    <text evidence="2">Destroys radicals which are normally produced within the cells and which are toxic to biological systems.</text>
</comment>